<keyword evidence="3" id="KW-1185">Reference proteome</keyword>
<dbReference type="EMBL" id="FORX01000023">
    <property type="protein sequence ID" value="SFK42327.1"/>
    <property type="molecule type" value="Genomic_DNA"/>
</dbReference>
<organism evidence="2 3">
    <name type="scientific">Desulfomicrobium apsheronum</name>
    <dbReference type="NCBI Taxonomy" id="52560"/>
    <lineage>
        <taxon>Bacteria</taxon>
        <taxon>Pseudomonadati</taxon>
        <taxon>Thermodesulfobacteriota</taxon>
        <taxon>Desulfovibrionia</taxon>
        <taxon>Desulfovibrionales</taxon>
        <taxon>Desulfomicrobiaceae</taxon>
        <taxon>Desulfomicrobium</taxon>
    </lineage>
</organism>
<accession>A0A1I3ZE60</accession>
<evidence type="ECO:0000313" key="3">
    <source>
        <dbReference type="Proteomes" id="UP000198635"/>
    </source>
</evidence>
<protein>
    <submittedName>
        <fullName evidence="2">Uncharacterized protein</fullName>
    </submittedName>
</protein>
<dbReference type="AlphaFoldDB" id="A0A1I3ZE60"/>
<proteinExistence type="predicted"/>
<reference evidence="3" key="1">
    <citation type="submission" date="2016-10" db="EMBL/GenBank/DDBJ databases">
        <authorList>
            <person name="Varghese N."/>
            <person name="Submissions S."/>
        </authorList>
    </citation>
    <scope>NUCLEOTIDE SEQUENCE [LARGE SCALE GENOMIC DNA]</scope>
    <source>
        <strain evidence="3">DSM 5918</strain>
    </source>
</reference>
<gene>
    <name evidence="2" type="ORF">SAMN04488082_12367</name>
</gene>
<dbReference type="STRING" id="52560.SAMN04488082_12367"/>
<dbReference type="Proteomes" id="UP000198635">
    <property type="component" value="Unassembled WGS sequence"/>
</dbReference>
<dbReference type="RefSeq" id="WP_092378883.1">
    <property type="nucleotide sequence ID" value="NZ_FORX01000023.1"/>
</dbReference>
<sequence length="303" mass="32470">MSSKCVGTMAPIVTTASQALSRGVSPERALSMICEECRELASDQTSKGVDDFLLCRVMCCCSENPSVSTQGRSMRQQCVHEVLTRADLFQLLGSRYKSEISYDMTATDEAGQRRPRPFMHRDNAGMDTTGPSTYWQGRARSEIEGYQGGRGMVRRPDVVIVRNPSMPPTQDNIERIVEMKFVGDVPDHDQTKAYSKIVGNEDKVDLMREGVECICHDDLVPEPQPVVAPMPAPEDEAGVNWGAVGKTAMWGALAAVAAVGTVAAMACPFDGPFGEAAGAAATTGAASRTAAAFANIFRAAPAL</sequence>
<evidence type="ECO:0000256" key="1">
    <source>
        <dbReference type="SAM" id="MobiDB-lite"/>
    </source>
</evidence>
<name>A0A1I3ZE60_9BACT</name>
<evidence type="ECO:0000313" key="2">
    <source>
        <dbReference type="EMBL" id="SFK42327.1"/>
    </source>
</evidence>
<feature type="region of interest" description="Disordered" evidence="1">
    <location>
        <begin position="106"/>
        <end position="134"/>
    </location>
</feature>
<dbReference type="OrthoDB" id="6675421at2"/>